<keyword evidence="1" id="KW-0812">Transmembrane</keyword>
<organism evidence="2 3">
    <name type="scientific">Candidatus Auribacter fodinae</name>
    <dbReference type="NCBI Taxonomy" id="2093366"/>
    <lineage>
        <taxon>Bacteria</taxon>
        <taxon>Pseudomonadati</taxon>
        <taxon>Candidatus Auribacterota</taxon>
        <taxon>Candidatus Auribacteria</taxon>
        <taxon>Candidatus Auribacterales</taxon>
        <taxon>Candidatus Auribacteraceae</taxon>
        <taxon>Candidatus Auribacter</taxon>
    </lineage>
</organism>
<keyword evidence="1" id="KW-1133">Transmembrane helix</keyword>
<protein>
    <recommendedName>
        <fullName evidence="4">Type II secretion system protein M</fullName>
    </recommendedName>
</protein>
<evidence type="ECO:0008006" key="4">
    <source>
        <dbReference type="Google" id="ProtNLM"/>
    </source>
</evidence>
<dbReference type="GO" id="GO:0015627">
    <property type="term" value="C:type II protein secretion system complex"/>
    <property type="evidence" value="ECO:0007669"/>
    <property type="project" value="InterPro"/>
</dbReference>
<feature type="transmembrane region" description="Helical" evidence="1">
    <location>
        <begin position="12"/>
        <end position="29"/>
    </location>
</feature>
<gene>
    <name evidence="2" type="ORF">C4541_08710</name>
</gene>
<dbReference type="GO" id="GO:0015628">
    <property type="term" value="P:protein secretion by the type II secretion system"/>
    <property type="evidence" value="ECO:0007669"/>
    <property type="project" value="InterPro"/>
</dbReference>
<dbReference type="Gene3D" id="3.30.70.60">
    <property type="match status" value="1"/>
</dbReference>
<dbReference type="EMBL" id="QZJZ01000071">
    <property type="protein sequence ID" value="RJP58099.1"/>
    <property type="molecule type" value="Genomic_DNA"/>
</dbReference>
<reference evidence="2 3" key="1">
    <citation type="journal article" date="2017" name="ISME J.">
        <title>Energy and carbon metabolisms in a deep terrestrial subsurface fluid microbial community.</title>
        <authorList>
            <person name="Momper L."/>
            <person name="Jungbluth S.P."/>
            <person name="Lee M.D."/>
            <person name="Amend J.P."/>
        </authorList>
    </citation>
    <scope>NUCLEOTIDE SEQUENCE [LARGE SCALE GENOMIC DNA]</scope>
    <source>
        <strain evidence="2">SURF_26</strain>
    </source>
</reference>
<dbReference type="Proteomes" id="UP000266426">
    <property type="component" value="Unassembled WGS sequence"/>
</dbReference>
<comment type="caution">
    <text evidence="2">The sequence shown here is derived from an EMBL/GenBank/DDBJ whole genome shotgun (WGS) entry which is preliminary data.</text>
</comment>
<evidence type="ECO:0000313" key="2">
    <source>
        <dbReference type="EMBL" id="RJP58099.1"/>
    </source>
</evidence>
<dbReference type="InterPro" id="IPR007690">
    <property type="entry name" value="T2SS_GspM"/>
</dbReference>
<name>A0A3A4QZE9_9BACT</name>
<accession>A0A3A4QZE9</accession>
<evidence type="ECO:0000313" key="3">
    <source>
        <dbReference type="Proteomes" id="UP000266426"/>
    </source>
</evidence>
<sequence length="175" mass="20475">MRQLNKREKTLLTLTISFLAAIGLYFYALEPMWNYWTGLDNRISNLTKQLQRSELILSRAKSIEVEYKAYEGRLKIEGSDQEKTAQILKNIENTARSNRLHINDMKPQQIKDEEFYKYYVIELEAEADIMALIKFIYDMQNSETALKITRLQISASTSQPDVLKTEMIITKVILQ</sequence>
<proteinExistence type="predicted"/>
<dbReference type="AlphaFoldDB" id="A0A3A4QZE9"/>
<keyword evidence="1" id="KW-0472">Membrane</keyword>
<dbReference type="InterPro" id="IPR014717">
    <property type="entry name" value="Transl_elong_EF1B/ribsomal_bS6"/>
</dbReference>
<evidence type="ECO:0000256" key="1">
    <source>
        <dbReference type="SAM" id="Phobius"/>
    </source>
</evidence>
<dbReference type="Pfam" id="PF04612">
    <property type="entry name" value="T2SSM"/>
    <property type="match status" value="1"/>
</dbReference>